<dbReference type="GO" id="GO:0005576">
    <property type="term" value="C:extracellular region"/>
    <property type="evidence" value="ECO:0007669"/>
    <property type="project" value="UniProtKB-SubCell"/>
</dbReference>
<dbReference type="Pfam" id="PF05498">
    <property type="entry name" value="RALF"/>
    <property type="match status" value="1"/>
</dbReference>
<keyword evidence="5 7" id="KW-0732">Signal</keyword>
<gene>
    <name evidence="8" type="ORF">M569_03241</name>
</gene>
<dbReference type="GO" id="GO:0009506">
    <property type="term" value="C:plasmodesma"/>
    <property type="evidence" value="ECO:0007669"/>
    <property type="project" value="TreeGrafter"/>
</dbReference>
<dbReference type="InterPro" id="IPR008801">
    <property type="entry name" value="RALF"/>
</dbReference>
<evidence type="ECO:0000256" key="7">
    <source>
        <dbReference type="SAM" id="SignalP"/>
    </source>
</evidence>
<comment type="caution">
    <text evidence="8">The sequence shown here is derived from an EMBL/GenBank/DDBJ whole genome shotgun (WGS) entry which is preliminary data.</text>
</comment>
<evidence type="ECO:0000256" key="5">
    <source>
        <dbReference type="ARBA" id="ARBA00022729"/>
    </source>
</evidence>
<evidence type="ECO:0000313" key="8">
    <source>
        <dbReference type="EMBL" id="EPS71518.1"/>
    </source>
</evidence>
<keyword evidence="9" id="KW-1185">Reference proteome</keyword>
<evidence type="ECO:0000313" key="9">
    <source>
        <dbReference type="Proteomes" id="UP000015453"/>
    </source>
</evidence>
<keyword evidence="4" id="KW-0372">Hormone</keyword>
<dbReference type="PANTHER" id="PTHR33136:SF36">
    <property type="entry name" value="PROTEIN RALF-LIKE 31"/>
    <property type="match status" value="1"/>
</dbReference>
<evidence type="ECO:0000256" key="4">
    <source>
        <dbReference type="ARBA" id="ARBA00022702"/>
    </source>
</evidence>
<evidence type="ECO:0000256" key="6">
    <source>
        <dbReference type="ARBA" id="ARBA00023157"/>
    </source>
</evidence>
<protein>
    <submittedName>
        <fullName evidence="8">Rapid alkalinization factor 1</fullName>
    </submittedName>
</protein>
<keyword evidence="6" id="KW-1015">Disulfide bond</keyword>
<evidence type="ECO:0000256" key="2">
    <source>
        <dbReference type="ARBA" id="ARBA00009178"/>
    </source>
</evidence>
<proteinExistence type="inferred from homology"/>
<keyword evidence="3" id="KW-0964">Secreted</keyword>
<dbReference type="Proteomes" id="UP000015453">
    <property type="component" value="Unassembled WGS sequence"/>
</dbReference>
<feature type="signal peptide" evidence="7">
    <location>
        <begin position="1"/>
        <end position="28"/>
    </location>
</feature>
<reference evidence="8 9" key="1">
    <citation type="journal article" date="2013" name="BMC Genomics">
        <title>The miniature genome of a carnivorous plant Genlisea aurea contains a low number of genes and short non-coding sequences.</title>
        <authorList>
            <person name="Leushkin E.V."/>
            <person name="Sutormin R.A."/>
            <person name="Nabieva E.R."/>
            <person name="Penin A.A."/>
            <person name="Kondrashov A.S."/>
            <person name="Logacheva M.D."/>
        </authorList>
    </citation>
    <scope>NUCLEOTIDE SEQUENCE [LARGE SCALE GENOMIC DNA]</scope>
</reference>
<dbReference type="EMBL" id="AUSU01001230">
    <property type="protein sequence ID" value="EPS71518.1"/>
    <property type="molecule type" value="Genomic_DNA"/>
</dbReference>
<name>S8E6P6_9LAMI</name>
<evidence type="ECO:0000256" key="3">
    <source>
        <dbReference type="ARBA" id="ARBA00022525"/>
    </source>
</evidence>
<dbReference type="GO" id="GO:0019722">
    <property type="term" value="P:calcium-mediated signaling"/>
    <property type="evidence" value="ECO:0007669"/>
    <property type="project" value="TreeGrafter"/>
</dbReference>
<comment type="similarity">
    <text evidence="2">Belongs to the plant rapid alkalinization factor (RALF) family.</text>
</comment>
<dbReference type="PANTHER" id="PTHR33136">
    <property type="entry name" value="RAPID ALKALINIZATION FACTOR-LIKE"/>
    <property type="match status" value="1"/>
</dbReference>
<comment type="subcellular location">
    <subcellularLocation>
        <location evidence="1">Secreted</location>
    </subcellularLocation>
</comment>
<dbReference type="GO" id="GO:0005179">
    <property type="term" value="F:hormone activity"/>
    <property type="evidence" value="ECO:0007669"/>
    <property type="project" value="UniProtKB-KW"/>
</dbReference>
<organism evidence="8 9">
    <name type="scientific">Genlisea aurea</name>
    <dbReference type="NCBI Taxonomy" id="192259"/>
    <lineage>
        <taxon>Eukaryota</taxon>
        <taxon>Viridiplantae</taxon>
        <taxon>Streptophyta</taxon>
        <taxon>Embryophyta</taxon>
        <taxon>Tracheophyta</taxon>
        <taxon>Spermatophyta</taxon>
        <taxon>Magnoliopsida</taxon>
        <taxon>eudicotyledons</taxon>
        <taxon>Gunneridae</taxon>
        <taxon>Pentapetalae</taxon>
        <taxon>asterids</taxon>
        <taxon>lamiids</taxon>
        <taxon>Lamiales</taxon>
        <taxon>Lentibulariaceae</taxon>
        <taxon>Genlisea</taxon>
    </lineage>
</organism>
<dbReference type="AlphaFoldDB" id="S8E6P6"/>
<feature type="chain" id="PRO_5004550218" evidence="7">
    <location>
        <begin position="29"/>
        <end position="100"/>
    </location>
</feature>
<accession>S8E6P6</accession>
<sequence length="100" mass="11442">MVQTKINGPLFFFFFCLSFVYFVRVTEALSGGEQLDDFRRRRASEIERRYISYETLIRDLVPCDTPGASYYNCRGGGIGGRGEANFYNRGCQIITRCARG</sequence>
<evidence type="ECO:0000256" key="1">
    <source>
        <dbReference type="ARBA" id="ARBA00004613"/>
    </source>
</evidence>